<accession>A0AAU9PP81</accession>
<dbReference type="Proteomes" id="UP001157418">
    <property type="component" value="Unassembled WGS sequence"/>
</dbReference>
<comment type="caution">
    <text evidence="1">The sequence shown here is derived from an EMBL/GenBank/DDBJ whole genome shotgun (WGS) entry which is preliminary data.</text>
</comment>
<proteinExistence type="predicted"/>
<evidence type="ECO:0000313" key="2">
    <source>
        <dbReference type="Proteomes" id="UP001157418"/>
    </source>
</evidence>
<reference evidence="1 2" key="1">
    <citation type="submission" date="2022-01" db="EMBL/GenBank/DDBJ databases">
        <authorList>
            <person name="Xiong W."/>
            <person name="Schranz E."/>
        </authorList>
    </citation>
    <scope>NUCLEOTIDE SEQUENCE [LARGE SCALE GENOMIC DNA]</scope>
</reference>
<keyword evidence="2" id="KW-1185">Reference proteome</keyword>
<evidence type="ECO:0000313" key="1">
    <source>
        <dbReference type="EMBL" id="CAH1451929.1"/>
    </source>
</evidence>
<dbReference type="PANTHER" id="PTHR31973">
    <property type="entry name" value="POLYPROTEIN, PUTATIVE-RELATED"/>
    <property type="match status" value="1"/>
</dbReference>
<protein>
    <recommendedName>
        <fullName evidence="3">Transposase MuDR plant domain-containing protein</fullName>
    </recommendedName>
</protein>
<dbReference type="PANTHER" id="PTHR31973:SF185">
    <property type="entry name" value="TRANSPOSASE, MUDR, PLANT, MULE TRANSPOSASE DOMAIN-CONTAINING PROTEIN"/>
    <property type="match status" value="1"/>
</dbReference>
<dbReference type="EMBL" id="CAKMRJ010005745">
    <property type="protein sequence ID" value="CAH1451929.1"/>
    <property type="molecule type" value="Genomic_DNA"/>
</dbReference>
<organism evidence="1 2">
    <name type="scientific">Lactuca virosa</name>
    <dbReference type="NCBI Taxonomy" id="75947"/>
    <lineage>
        <taxon>Eukaryota</taxon>
        <taxon>Viridiplantae</taxon>
        <taxon>Streptophyta</taxon>
        <taxon>Embryophyta</taxon>
        <taxon>Tracheophyta</taxon>
        <taxon>Spermatophyta</taxon>
        <taxon>Magnoliopsida</taxon>
        <taxon>eudicotyledons</taxon>
        <taxon>Gunneridae</taxon>
        <taxon>Pentapetalae</taxon>
        <taxon>asterids</taxon>
        <taxon>campanulids</taxon>
        <taxon>Asterales</taxon>
        <taxon>Asteraceae</taxon>
        <taxon>Cichorioideae</taxon>
        <taxon>Cichorieae</taxon>
        <taxon>Lactucinae</taxon>
        <taxon>Lactuca</taxon>
    </lineage>
</organism>
<name>A0AAU9PP81_9ASTR</name>
<gene>
    <name evidence="1" type="ORF">LVIROSA_LOCUS37258</name>
</gene>
<sequence>MEQGKQYKTTRSSKGRFEVVCLVKNCSWMVRAREIQSTTALQVTKVVDQHTCCATNLESNHRQSKKKVLDHFIAEVLAGDYNRVYRGNEIVRDINSKFPINISYQQAWRAKQYALLMLRGTKEDSFTKLPTYLHNLVKHNPGIVTQIRVDDDDQFEFVFIALGCSVSSVNFYNKYNI</sequence>
<dbReference type="AlphaFoldDB" id="A0AAU9PP81"/>
<evidence type="ECO:0008006" key="3">
    <source>
        <dbReference type="Google" id="ProtNLM"/>
    </source>
</evidence>